<organism evidence="3 4">
    <name type="scientific">Streptomyces chartreusis</name>
    <dbReference type="NCBI Taxonomy" id="1969"/>
    <lineage>
        <taxon>Bacteria</taxon>
        <taxon>Bacillati</taxon>
        <taxon>Actinomycetota</taxon>
        <taxon>Actinomycetes</taxon>
        <taxon>Kitasatosporales</taxon>
        <taxon>Streptomycetaceae</taxon>
        <taxon>Streptomyces</taxon>
    </lineage>
</organism>
<sequence>MTSWLGAVRGRTRAASSRPRALSWPAGTLTVLVAGLAVGLPGAGVSYGLDEPHGAVPTGSSSGSAALSWSSLLSGASGAPSWPAGSPPAASGASPGSAGGSGTEPSAVPPPQDEKPSATAPSPSGTSEESAEETPEETEASDESVGRSEKPRKRPRESSTPTAHGPAASSPDPSDRPSRAGSRAGEGRQRPGREKGPLEEQEVARDKRDGDKRADERDGSRTPDAEREGEDDGDIEPESSDTADAPAQDTAPSATPTRHARPPAPHAAEPVLEVLPLGAGLVLIGLGLGLAFVGLRLRRG</sequence>
<evidence type="ECO:0000313" key="3">
    <source>
        <dbReference type="EMBL" id="QKZ20082.1"/>
    </source>
</evidence>
<feature type="transmembrane region" description="Helical" evidence="2">
    <location>
        <begin position="274"/>
        <end position="295"/>
    </location>
</feature>
<evidence type="ECO:0000256" key="2">
    <source>
        <dbReference type="SAM" id="Phobius"/>
    </source>
</evidence>
<name>A0A7H8TAT4_STRCX</name>
<dbReference type="EMBL" id="CP056041">
    <property type="protein sequence ID" value="QKZ20082.1"/>
    <property type="molecule type" value="Genomic_DNA"/>
</dbReference>
<feature type="compositionally biased region" description="Low complexity" evidence="1">
    <location>
        <begin position="242"/>
        <end position="257"/>
    </location>
</feature>
<feature type="compositionally biased region" description="Low complexity" evidence="1">
    <location>
        <begin position="74"/>
        <end position="96"/>
    </location>
</feature>
<evidence type="ECO:0000313" key="4">
    <source>
        <dbReference type="Proteomes" id="UP000509418"/>
    </source>
</evidence>
<feature type="region of interest" description="Disordered" evidence="1">
    <location>
        <begin position="1"/>
        <end position="21"/>
    </location>
</feature>
<feature type="compositionally biased region" description="Acidic residues" evidence="1">
    <location>
        <begin position="129"/>
        <end position="142"/>
    </location>
</feature>
<dbReference type="AlphaFoldDB" id="A0A7H8TAT4"/>
<protein>
    <submittedName>
        <fullName evidence="3">Uncharacterized protein</fullName>
    </submittedName>
</protein>
<evidence type="ECO:0000256" key="1">
    <source>
        <dbReference type="SAM" id="MobiDB-lite"/>
    </source>
</evidence>
<feature type="compositionally biased region" description="Basic and acidic residues" evidence="1">
    <location>
        <begin position="185"/>
        <end position="226"/>
    </location>
</feature>
<dbReference type="RefSeq" id="WP_176576240.1">
    <property type="nucleotide sequence ID" value="NZ_CBDRGH010000042.1"/>
</dbReference>
<keyword evidence="2" id="KW-0472">Membrane</keyword>
<keyword evidence="4" id="KW-1185">Reference proteome</keyword>
<feature type="region of interest" description="Disordered" evidence="1">
    <location>
        <begin position="74"/>
        <end position="266"/>
    </location>
</feature>
<keyword evidence="2" id="KW-1133">Transmembrane helix</keyword>
<feature type="compositionally biased region" description="Low complexity" evidence="1">
    <location>
        <begin position="117"/>
        <end position="128"/>
    </location>
</feature>
<keyword evidence="2" id="KW-0812">Transmembrane</keyword>
<gene>
    <name evidence="3" type="ORF">HUT05_23615</name>
</gene>
<feature type="compositionally biased region" description="Acidic residues" evidence="1">
    <location>
        <begin position="227"/>
        <end position="241"/>
    </location>
</feature>
<accession>A0A7H8TAT4</accession>
<dbReference type="Proteomes" id="UP000509418">
    <property type="component" value="Chromosome"/>
</dbReference>
<proteinExistence type="predicted"/>
<reference evidence="3 4" key="1">
    <citation type="submission" date="2020-06" db="EMBL/GenBank/DDBJ databases">
        <title>Genome mining for natural products.</title>
        <authorList>
            <person name="Zhang B."/>
            <person name="Shi J."/>
            <person name="Ge H."/>
        </authorList>
    </citation>
    <scope>NUCLEOTIDE SEQUENCE [LARGE SCALE GENOMIC DNA]</scope>
    <source>
        <strain evidence="3 4">NA02069</strain>
    </source>
</reference>